<protein>
    <submittedName>
        <fullName evidence="2">Leucine--tRNA ligase</fullName>
    </submittedName>
</protein>
<sequence>MSLSHSLHLPSKLSCFRATTKYMGRYHPSGKLRQRAAGQRDSDQEPPRMHKSCSVFDPVSKPIVMPTNAPYFDAQCEPFTSQQSVVGQSSSDQELPRMPMSSSVFDPVTRPIAVPTTTAYFYDQFPAKNDLSFRGRFDVGGDDRKLKAIRVLSVPHFEVNMPSKPWVDSNYMNRVRIDVKSI</sequence>
<dbReference type="EMBL" id="JAHWGI010000957">
    <property type="protein sequence ID" value="KAK3918555.1"/>
    <property type="molecule type" value="Genomic_DNA"/>
</dbReference>
<proteinExistence type="predicted"/>
<evidence type="ECO:0000313" key="3">
    <source>
        <dbReference type="Proteomes" id="UP001219518"/>
    </source>
</evidence>
<gene>
    <name evidence="2" type="ORF">KUF71_007802</name>
</gene>
<dbReference type="GO" id="GO:0016874">
    <property type="term" value="F:ligase activity"/>
    <property type="evidence" value="ECO:0007669"/>
    <property type="project" value="UniProtKB-KW"/>
</dbReference>
<reference evidence="2" key="1">
    <citation type="submission" date="2021-07" db="EMBL/GenBank/DDBJ databases">
        <authorList>
            <person name="Catto M.A."/>
            <person name="Jacobson A."/>
            <person name="Kennedy G."/>
            <person name="Labadie P."/>
            <person name="Hunt B.G."/>
            <person name="Srinivasan R."/>
        </authorList>
    </citation>
    <scope>NUCLEOTIDE SEQUENCE</scope>
    <source>
        <strain evidence="2">PL_HMW_Pooled</strain>
        <tissue evidence="2">Head</tissue>
    </source>
</reference>
<feature type="region of interest" description="Disordered" evidence="1">
    <location>
        <begin position="27"/>
        <end position="53"/>
    </location>
</feature>
<feature type="compositionally biased region" description="Basic and acidic residues" evidence="1">
    <location>
        <begin position="38"/>
        <end position="48"/>
    </location>
</feature>
<organism evidence="2 3">
    <name type="scientific">Frankliniella fusca</name>
    <dbReference type="NCBI Taxonomy" id="407009"/>
    <lineage>
        <taxon>Eukaryota</taxon>
        <taxon>Metazoa</taxon>
        <taxon>Ecdysozoa</taxon>
        <taxon>Arthropoda</taxon>
        <taxon>Hexapoda</taxon>
        <taxon>Insecta</taxon>
        <taxon>Pterygota</taxon>
        <taxon>Neoptera</taxon>
        <taxon>Paraneoptera</taxon>
        <taxon>Thysanoptera</taxon>
        <taxon>Terebrantia</taxon>
        <taxon>Thripoidea</taxon>
        <taxon>Thripidae</taxon>
        <taxon>Frankliniella</taxon>
    </lineage>
</organism>
<reference evidence="2" key="2">
    <citation type="journal article" date="2023" name="BMC Genomics">
        <title>Pest status, molecular evolution, and epigenetic factors derived from the genome assembly of Frankliniella fusca, a thysanopteran phytovirus vector.</title>
        <authorList>
            <person name="Catto M.A."/>
            <person name="Labadie P.E."/>
            <person name="Jacobson A.L."/>
            <person name="Kennedy G.G."/>
            <person name="Srinivasan R."/>
            <person name="Hunt B.G."/>
        </authorList>
    </citation>
    <scope>NUCLEOTIDE SEQUENCE</scope>
    <source>
        <strain evidence="2">PL_HMW_Pooled</strain>
    </source>
</reference>
<evidence type="ECO:0000313" key="2">
    <source>
        <dbReference type="EMBL" id="KAK3918555.1"/>
    </source>
</evidence>
<dbReference type="Proteomes" id="UP001219518">
    <property type="component" value="Unassembled WGS sequence"/>
</dbReference>
<keyword evidence="3" id="KW-1185">Reference proteome</keyword>
<dbReference type="AlphaFoldDB" id="A0AAE1HDI5"/>
<accession>A0AAE1HDI5</accession>
<comment type="caution">
    <text evidence="2">The sequence shown here is derived from an EMBL/GenBank/DDBJ whole genome shotgun (WGS) entry which is preliminary data.</text>
</comment>
<name>A0AAE1HDI5_9NEOP</name>
<evidence type="ECO:0000256" key="1">
    <source>
        <dbReference type="SAM" id="MobiDB-lite"/>
    </source>
</evidence>
<keyword evidence="2" id="KW-0436">Ligase</keyword>